<protein>
    <submittedName>
        <fullName evidence="2">Uncharacterized protein</fullName>
    </submittedName>
</protein>
<dbReference type="EMBL" id="JAVDYB010000001">
    <property type="protein sequence ID" value="MDR7275663.1"/>
    <property type="molecule type" value="Genomic_DNA"/>
</dbReference>
<dbReference type="Proteomes" id="UP001183643">
    <property type="component" value="Unassembled WGS sequence"/>
</dbReference>
<sequence length="104" mass="10197">MDTERKRGVGRVLALTVTTGLIGASAVVPPATAGQGSGRAAPPAWGARPAIPTAGCSGPRPGTLSPSAPAHVPGVTAHLEPGEGHLSMMAGAVGRMLDELGTAR</sequence>
<feature type="region of interest" description="Disordered" evidence="1">
    <location>
        <begin position="28"/>
        <end position="72"/>
    </location>
</feature>
<comment type="caution">
    <text evidence="2">The sequence shown here is derived from an EMBL/GenBank/DDBJ whole genome shotgun (WGS) entry which is preliminary data.</text>
</comment>
<dbReference type="RefSeq" id="WP_310366905.1">
    <property type="nucleotide sequence ID" value="NZ_JAVDYB010000001.1"/>
</dbReference>
<accession>A0AAE3YKT7</accession>
<reference evidence="2" key="1">
    <citation type="submission" date="2023-07" db="EMBL/GenBank/DDBJ databases">
        <title>Sequencing the genomes of 1000 actinobacteria strains.</title>
        <authorList>
            <person name="Klenk H.-P."/>
        </authorList>
    </citation>
    <scope>NUCLEOTIDE SEQUENCE</scope>
    <source>
        <strain evidence="2">DSM 44707</strain>
    </source>
</reference>
<dbReference type="AlphaFoldDB" id="A0AAE3YKT7"/>
<organism evidence="2 3">
    <name type="scientific">Catenuloplanes atrovinosus</name>
    <dbReference type="NCBI Taxonomy" id="137266"/>
    <lineage>
        <taxon>Bacteria</taxon>
        <taxon>Bacillati</taxon>
        <taxon>Actinomycetota</taxon>
        <taxon>Actinomycetes</taxon>
        <taxon>Micromonosporales</taxon>
        <taxon>Micromonosporaceae</taxon>
        <taxon>Catenuloplanes</taxon>
    </lineage>
</organism>
<evidence type="ECO:0000256" key="1">
    <source>
        <dbReference type="SAM" id="MobiDB-lite"/>
    </source>
</evidence>
<feature type="compositionally biased region" description="Low complexity" evidence="1">
    <location>
        <begin position="38"/>
        <end position="52"/>
    </location>
</feature>
<gene>
    <name evidence="2" type="ORF">J2S41_002441</name>
</gene>
<evidence type="ECO:0000313" key="3">
    <source>
        <dbReference type="Proteomes" id="UP001183643"/>
    </source>
</evidence>
<name>A0AAE3YKT7_9ACTN</name>
<keyword evidence="3" id="KW-1185">Reference proteome</keyword>
<evidence type="ECO:0000313" key="2">
    <source>
        <dbReference type="EMBL" id="MDR7275663.1"/>
    </source>
</evidence>
<proteinExistence type="predicted"/>